<dbReference type="OrthoDB" id="4419620at2"/>
<name>A0A5B8LQC6_9HYPH</name>
<dbReference type="EMBL" id="CP042304">
    <property type="protein sequence ID" value="QDZ09915.1"/>
    <property type="molecule type" value="Genomic_DNA"/>
</dbReference>
<keyword evidence="2" id="KW-1185">Reference proteome</keyword>
<accession>A0A5B8LQC6</accession>
<evidence type="ECO:0000313" key="1">
    <source>
        <dbReference type="EMBL" id="QDZ09915.1"/>
    </source>
</evidence>
<evidence type="ECO:0000313" key="2">
    <source>
        <dbReference type="Proteomes" id="UP000315364"/>
    </source>
</evidence>
<reference evidence="1 2" key="1">
    <citation type="submission" date="2019-07" db="EMBL/GenBank/DDBJ databases">
        <title>Full genome sequence of Devosia sp. Gsoil 520.</title>
        <authorList>
            <person name="Im W.-T."/>
        </authorList>
    </citation>
    <scope>NUCLEOTIDE SEQUENCE [LARGE SCALE GENOMIC DNA]</scope>
    <source>
        <strain evidence="1 2">Gsoil 520</strain>
    </source>
</reference>
<dbReference type="KEGG" id="dea:FPZ08_03645"/>
<dbReference type="Gene3D" id="1.10.260.40">
    <property type="entry name" value="lambda repressor-like DNA-binding domains"/>
    <property type="match status" value="1"/>
</dbReference>
<dbReference type="InterPro" id="IPR010982">
    <property type="entry name" value="Lambda_DNA-bd_dom_sf"/>
</dbReference>
<evidence type="ECO:0008006" key="3">
    <source>
        <dbReference type="Google" id="ProtNLM"/>
    </source>
</evidence>
<organism evidence="1 2">
    <name type="scientific">Devosia ginsengisoli</name>
    <dbReference type="NCBI Taxonomy" id="400770"/>
    <lineage>
        <taxon>Bacteria</taxon>
        <taxon>Pseudomonadati</taxon>
        <taxon>Pseudomonadota</taxon>
        <taxon>Alphaproteobacteria</taxon>
        <taxon>Hyphomicrobiales</taxon>
        <taxon>Devosiaceae</taxon>
        <taxon>Devosia</taxon>
    </lineage>
</organism>
<dbReference type="GO" id="GO:0003677">
    <property type="term" value="F:DNA binding"/>
    <property type="evidence" value="ECO:0007669"/>
    <property type="project" value="InterPro"/>
</dbReference>
<proteinExistence type="predicted"/>
<sequence length="106" mass="11315">MTEPVPPITAPQSRAGRALVGWSISGLAEATNVPASEIERFEAETLRPDANCQRAIRAALEEAGVVFLPEQDGVGAGVRLKFPRQTVKRIQTWEGEGGTTGEDDIA</sequence>
<dbReference type="AlphaFoldDB" id="A0A5B8LQC6"/>
<protein>
    <recommendedName>
        <fullName evidence="3">XRE family transcriptional regulator</fullName>
    </recommendedName>
</protein>
<dbReference type="RefSeq" id="WP_146288723.1">
    <property type="nucleotide sequence ID" value="NZ_CP042304.1"/>
</dbReference>
<dbReference type="Proteomes" id="UP000315364">
    <property type="component" value="Chromosome"/>
</dbReference>
<gene>
    <name evidence="1" type="ORF">FPZ08_03645</name>
</gene>